<dbReference type="GO" id="GO:0005975">
    <property type="term" value="P:carbohydrate metabolic process"/>
    <property type="evidence" value="ECO:0007669"/>
    <property type="project" value="InterPro"/>
</dbReference>
<comment type="caution">
    <text evidence="1">The sequence shown here is derived from an EMBL/GenBank/DDBJ whole genome shotgun (WGS) entry which is preliminary data.</text>
</comment>
<dbReference type="Proteomes" id="UP000245202">
    <property type="component" value="Unassembled WGS sequence"/>
</dbReference>
<keyword evidence="2" id="KW-1185">Reference proteome</keyword>
<evidence type="ECO:0008006" key="3">
    <source>
        <dbReference type="Google" id="ProtNLM"/>
    </source>
</evidence>
<accession>A0A2R5EJU6</accession>
<evidence type="ECO:0000313" key="2">
    <source>
        <dbReference type="Proteomes" id="UP000245202"/>
    </source>
</evidence>
<protein>
    <recommendedName>
        <fullName evidence="3">NodB homology domain-containing protein</fullName>
    </recommendedName>
</protein>
<evidence type="ECO:0000313" key="1">
    <source>
        <dbReference type="EMBL" id="GBG05899.1"/>
    </source>
</evidence>
<organism evidence="1 2">
    <name type="scientific">Paenibacillus agaridevorans</name>
    <dbReference type="NCBI Taxonomy" id="171404"/>
    <lineage>
        <taxon>Bacteria</taxon>
        <taxon>Bacillati</taxon>
        <taxon>Bacillota</taxon>
        <taxon>Bacilli</taxon>
        <taxon>Bacillales</taxon>
        <taxon>Paenibacillaceae</taxon>
        <taxon>Paenibacillus</taxon>
    </lineage>
</organism>
<dbReference type="AlphaFoldDB" id="A0A2R5EJU6"/>
<name>A0A2R5EJU6_9BACL</name>
<dbReference type="SUPFAM" id="SSF88713">
    <property type="entry name" value="Glycoside hydrolase/deacetylase"/>
    <property type="match status" value="1"/>
</dbReference>
<reference evidence="1 2" key="1">
    <citation type="submission" date="2017-08" db="EMBL/GenBank/DDBJ databases">
        <title>Substantial Increase in Enzyme Production by Combined Drug-Resistance Mutations in Paenibacillus agaridevorans.</title>
        <authorList>
            <person name="Tanaka Y."/>
            <person name="Funane K."/>
            <person name="Hosaka T."/>
            <person name="Shiwa Y."/>
            <person name="Fujita N."/>
            <person name="Miyazaki T."/>
            <person name="Yoshikawa H."/>
            <person name="Murakami K."/>
            <person name="Kasahara K."/>
            <person name="Inaoka T."/>
            <person name="Hiraga Y."/>
            <person name="Ochi K."/>
        </authorList>
    </citation>
    <scope>NUCLEOTIDE SEQUENCE [LARGE SCALE GENOMIC DNA]</scope>
    <source>
        <strain evidence="1 2">T-3040</strain>
    </source>
</reference>
<proteinExistence type="predicted"/>
<dbReference type="InterPro" id="IPR011330">
    <property type="entry name" value="Glyco_hydro/deAcase_b/a-brl"/>
</dbReference>
<gene>
    <name evidence="1" type="ORF">PAT3040_00384</name>
</gene>
<dbReference type="Gene3D" id="3.20.20.370">
    <property type="entry name" value="Glycoside hydrolase/deacetylase"/>
    <property type="match status" value="1"/>
</dbReference>
<dbReference type="RefSeq" id="WP_108991333.1">
    <property type="nucleotide sequence ID" value="NZ_BDQX01000028.1"/>
</dbReference>
<dbReference type="EMBL" id="BDQX01000028">
    <property type="protein sequence ID" value="GBG05899.1"/>
    <property type="molecule type" value="Genomic_DNA"/>
</dbReference>
<sequence>MKMAKIGIYLDSLATARIHQHHANVFQLYIQELMTFAGIPFRSFDSADEMDAGDFDIVIAALTGGMESESSLWDFAERGGIVISFAGLPYLAARLGCRQLQEVPVGYASLSGEPGGGRPMRYFRARPWLHTSSDAGSLALSCEEDGMVRVGAADGAVAGPLLQTFRVGKGIIARWAVDIPTLIVRLQQGELPVYEDGIPAQDGSGALNEGILKADDQCQLDWEADRTHTATGMPYYEHPYADYWREAFMHQLLSAASASDLIVPFVDYWPAGVEAVAMISHDSDFNSDDAGRTTLEVLSECGVRSTWCMIEPGYSPELYPMIREAGHELALHYNALEIEQGIWSQEEFNRQASWFKKATGLPAATSNKNHYTRFEGWGELFRWCEEAGIQSDQTRGPSKKGNVGFPFCTSHPYFPIAWADEYNRLYDVLEIGFLTQDLMHPALSDTSVIAPFLEKVMEVRGVAHFLYHQKHIHELPEVRKALVTTASEAKKLGFEFWTGAEINDWVRVKRGLRIIGLGEGGRLRVEGERTAIAAYRPLLAGESSEGAVKRFGLPCVLLQVEFEGASRQQSVALSSLQ</sequence>